<dbReference type="InterPro" id="IPR017926">
    <property type="entry name" value="GATASE"/>
</dbReference>
<dbReference type="Gene3D" id="3.40.50.880">
    <property type="match status" value="1"/>
</dbReference>
<proteinExistence type="predicted"/>
<accession>A0A2T2YP60</accession>
<evidence type="ECO:0000313" key="2">
    <source>
        <dbReference type="EMBL" id="PSR57307.1"/>
    </source>
</evidence>
<protein>
    <submittedName>
        <fullName evidence="2">GMP synthase</fullName>
    </submittedName>
</protein>
<dbReference type="EMBL" id="PYFT01000001">
    <property type="protein sequence ID" value="PSR57307.1"/>
    <property type="molecule type" value="Genomic_DNA"/>
</dbReference>
<reference evidence="2 3" key="1">
    <citation type="submission" date="2018-03" db="EMBL/GenBank/DDBJ databases">
        <title>Adhaeribacter sp. HMF7605 Genome sequencing and assembly.</title>
        <authorList>
            <person name="Kang H."/>
            <person name="Kang J."/>
            <person name="Cha I."/>
            <person name="Kim H."/>
            <person name="Joh K."/>
        </authorList>
    </citation>
    <scope>NUCLEOTIDE SEQUENCE [LARGE SCALE GENOMIC DNA]</scope>
    <source>
        <strain evidence="2 3">HMF7605</strain>
    </source>
</reference>
<dbReference type="PROSITE" id="PS51273">
    <property type="entry name" value="GATASE_TYPE_1"/>
    <property type="match status" value="1"/>
</dbReference>
<evidence type="ECO:0000259" key="1">
    <source>
        <dbReference type="Pfam" id="PF00117"/>
    </source>
</evidence>
<organism evidence="2 3">
    <name type="scientific">Adhaeribacter arboris</name>
    <dbReference type="NCBI Taxonomy" id="2072846"/>
    <lineage>
        <taxon>Bacteria</taxon>
        <taxon>Pseudomonadati</taxon>
        <taxon>Bacteroidota</taxon>
        <taxon>Cytophagia</taxon>
        <taxon>Cytophagales</taxon>
        <taxon>Hymenobacteraceae</taxon>
        <taxon>Adhaeribacter</taxon>
    </lineage>
</organism>
<evidence type="ECO:0000313" key="3">
    <source>
        <dbReference type="Proteomes" id="UP000240357"/>
    </source>
</evidence>
<dbReference type="Pfam" id="PF00117">
    <property type="entry name" value="GATase"/>
    <property type="match status" value="1"/>
</dbReference>
<dbReference type="SUPFAM" id="SSF52317">
    <property type="entry name" value="Class I glutamine amidotransferase-like"/>
    <property type="match status" value="1"/>
</dbReference>
<gene>
    <name evidence="2" type="ORF">AHMF7605_14055</name>
</gene>
<dbReference type="OrthoDB" id="639921at2"/>
<dbReference type="AlphaFoldDB" id="A0A2T2YP60"/>
<sequence length="255" mass="29715">MRCIQDILQRYSLRNQIPLVYQVFDVRANNEIPSTDFDIYISSGGPGSPLESEGSVWENNYFNLIEKLENINRNPNRVDKKHVFFICHSFQLICRKYQLGKISKRKSTSFGIFPIPRTADGQFEELFNGLGDPFFAVDSRDWQVIEPNEEKFEAIGAKLLALEKDRPHVNLERCLMAIRFTDYFFGTQFHPEADPVGMKEHLLTEEKKNQIIEVHGAEKYWEMLQFLDDPEKLERTQNQIIPAFLDQAIHALQEA</sequence>
<dbReference type="InterPro" id="IPR029062">
    <property type="entry name" value="Class_I_gatase-like"/>
</dbReference>
<name>A0A2T2YP60_9BACT</name>
<feature type="domain" description="Glutamine amidotransferase" evidence="1">
    <location>
        <begin position="25"/>
        <end position="204"/>
    </location>
</feature>
<dbReference type="Proteomes" id="UP000240357">
    <property type="component" value="Unassembled WGS sequence"/>
</dbReference>
<keyword evidence="3" id="KW-1185">Reference proteome</keyword>
<comment type="caution">
    <text evidence="2">The sequence shown here is derived from an EMBL/GenBank/DDBJ whole genome shotgun (WGS) entry which is preliminary data.</text>
</comment>